<feature type="transmembrane region" description="Helical" evidence="1">
    <location>
        <begin position="63"/>
        <end position="80"/>
    </location>
</feature>
<proteinExistence type="predicted"/>
<gene>
    <name evidence="2" type="ORF">PUT78_14120</name>
</gene>
<feature type="transmembrane region" description="Helical" evidence="1">
    <location>
        <begin position="318"/>
        <end position="340"/>
    </location>
</feature>
<feature type="transmembrane region" description="Helical" evidence="1">
    <location>
        <begin position="153"/>
        <end position="171"/>
    </location>
</feature>
<sequence>MQQSVPGRYAKITAIYLGAVGTGWVAAQLHLPLPWMIGALIFATGISLGGVQIKAPALTRPAGQIVVAGSVGLAFTPAALESLGAMFLPMVIAALLTIAAGFLVAWVLMRLSDVDAMTATLASVPMGPVESANLAQRYGVAPGPVVFAQTLRIMALVLLIPPAILLIDGSVDDPSATLRNIPWTPAGTVLLLTLAILGALLFKVLRISNPFFLGPLAASAAASAAGLPVTASPYVVLAGAQVLLGVWLGAVINRDLFRRAGRFVPAALLSTLLMILLCLVLALILAPITGTNWATMVLATAPGSVTEMALTAKVLQESVALVTAYHITRIFIIIPSAPLLTRITARLTHWTPPKRD</sequence>
<dbReference type="EMBL" id="JAQZSM010000013">
    <property type="protein sequence ID" value="MDD7972239.1"/>
    <property type="molecule type" value="Genomic_DNA"/>
</dbReference>
<accession>A0ABT5TAT3</accession>
<dbReference type="NCBIfam" id="TIGR03082">
    <property type="entry name" value="Gneg_AbrB_dup"/>
    <property type="match status" value="1"/>
</dbReference>
<feature type="transmembrane region" description="Helical" evidence="1">
    <location>
        <begin position="264"/>
        <end position="288"/>
    </location>
</feature>
<protein>
    <submittedName>
        <fullName evidence="2">AbrB family transcriptional regulator</fullName>
    </submittedName>
</protein>
<dbReference type="PANTHER" id="PTHR38457">
    <property type="entry name" value="REGULATOR ABRB-RELATED"/>
    <property type="match status" value="1"/>
</dbReference>
<keyword evidence="1" id="KW-0812">Transmembrane</keyword>
<dbReference type="PIRSF" id="PIRSF038991">
    <property type="entry name" value="Protein_AbrB"/>
    <property type="match status" value="1"/>
</dbReference>
<feature type="transmembrane region" description="Helical" evidence="1">
    <location>
        <begin position="234"/>
        <end position="252"/>
    </location>
</feature>
<keyword evidence="1" id="KW-0472">Membrane</keyword>
<dbReference type="InterPro" id="IPR017516">
    <property type="entry name" value="AbrB_dup"/>
</dbReference>
<dbReference type="Proteomes" id="UP001431784">
    <property type="component" value="Unassembled WGS sequence"/>
</dbReference>
<comment type="caution">
    <text evidence="2">The sequence shown here is derived from an EMBL/GenBank/DDBJ whole genome shotgun (WGS) entry which is preliminary data.</text>
</comment>
<dbReference type="RefSeq" id="WP_274352915.1">
    <property type="nucleotide sequence ID" value="NZ_JAQZSM010000013.1"/>
</dbReference>
<evidence type="ECO:0000313" key="2">
    <source>
        <dbReference type="EMBL" id="MDD7972239.1"/>
    </source>
</evidence>
<organism evidence="2 3">
    <name type="scientific">Roseinatronobacter alkalisoli</name>
    <dbReference type="NCBI Taxonomy" id="3028235"/>
    <lineage>
        <taxon>Bacteria</taxon>
        <taxon>Pseudomonadati</taxon>
        <taxon>Pseudomonadota</taxon>
        <taxon>Alphaproteobacteria</taxon>
        <taxon>Rhodobacterales</taxon>
        <taxon>Paracoccaceae</taxon>
        <taxon>Roseinatronobacter</taxon>
    </lineage>
</organism>
<feature type="transmembrane region" description="Helical" evidence="1">
    <location>
        <begin position="9"/>
        <end position="27"/>
    </location>
</feature>
<feature type="transmembrane region" description="Helical" evidence="1">
    <location>
        <begin position="86"/>
        <end position="108"/>
    </location>
</feature>
<feature type="transmembrane region" description="Helical" evidence="1">
    <location>
        <begin position="33"/>
        <end position="51"/>
    </location>
</feature>
<keyword evidence="3" id="KW-1185">Reference proteome</keyword>
<reference evidence="2" key="1">
    <citation type="submission" date="2023-02" db="EMBL/GenBank/DDBJ databases">
        <title>Description of Roseinatronobacter alkalisoli sp. nov., an alkaliphilic bacerium isolated from soda soil.</title>
        <authorList>
            <person name="Wei W."/>
        </authorList>
    </citation>
    <scope>NUCLEOTIDE SEQUENCE</scope>
    <source>
        <strain evidence="2">HJB301</strain>
    </source>
</reference>
<feature type="transmembrane region" description="Helical" evidence="1">
    <location>
        <begin position="183"/>
        <end position="202"/>
    </location>
</feature>
<name>A0ABT5TAT3_9RHOB</name>
<evidence type="ECO:0000313" key="3">
    <source>
        <dbReference type="Proteomes" id="UP001431784"/>
    </source>
</evidence>
<dbReference type="InterPro" id="IPR007820">
    <property type="entry name" value="AbrB_fam"/>
</dbReference>
<keyword evidence="1" id="KW-1133">Transmembrane helix</keyword>
<dbReference type="Pfam" id="PF05145">
    <property type="entry name" value="AbrB"/>
    <property type="match status" value="1"/>
</dbReference>
<dbReference type="PANTHER" id="PTHR38457:SF1">
    <property type="entry name" value="REGULATOR ABRB-RELATED"/>
    <property type="match status" value="1"/>
</dbReference>
<evidence type="ECO:0000256" key="1">
    <source>
        <dbReference type="SAM" id="Phobius"/>
    </source>
</evidence>
<feature type="transmembrane region" description="Helical" evidence="1">
    <location>
        <begin position="209"/>
        <end position="228"/>
    </location>
</feature>